<protein>
    <submittedName>
        <fullName evidence="6">DUF3987 domain-containing protein</fullName>
    </submittedName>
</protein>
<dbReference type="InterPro" id="IPR036977">
    <property type="entry name" value="DNA_primase_Znf_CHC2"/>
</dbReference>
<feature type="compositionally biased region" description="Polar residues" evidence="4">
    <location>
        <begin position="968"/>
        <end position="979"/>
    </location>
</feature>
<dbReference type="PANTHER" id="PTHR30313:SF2">
    <property type="entry name" value="DNA PRIMASE"/>
    <property type="match status" value="1"/>
</dbReference>
<name>A0ABR9UEH8_9CYAN</name>
<dbReference type="Pfam" id="PF13148">
    <property type="entry name" value="DUF3987"/>
    <property type="match status" value="1"/>
</dbReference>
<dbReference type="Proteomes" id="UP000640725">
    <property type="component" value="Unassembled WGS sequence"/>
</dbReference>
<feature type="compositionally biased region" description="Low complexity" evidence="4">
    <location>
        <begin position="986"/>
        <end position="1005"/>
    </location>
</feature>
<keyword evidence="1" id="KW-0479">Metal-binding</keyword>
<organism evidence="6 7">
    <name type="scientific">Planktothrix mougeotii LEGE 06226</name>
    <dbReference type="NCBI Taxonomy" id="1828728"/>
    <lineage>
        <taxon>Bacteria</taxon>
        <taxon>Bacillati</taxon>
        <taxon>Cyanobacteriota</taxon>
        <taxon>Cyanophyceae</taxon>
        <taxon>Oscillatoriophycideae</taxon>
        <taxon>Oscillatoriales</taxon>
        <taxon>Microcoleaceae</taxon>
        <taxon>Planktothrix</taxon>
    </lineage>
</organism>
<dbReference type="SUPFAM" id="SSF57783">
    <property type="entry name" value="Zinc beta-ribbon"/>
    <property type="match status" value="1"/>
</dbReference>
<proteinExistence type="predicted"/>
<keyword evidence="3" id="KW-0862">Zinc</keyword>
<evidence type="ECO:0000313" key="7">
    <source>
        <dbReference type="Proteomes" id="UP000640725"/>
    </source>
</evidence>
<evidence type="ECO:0000256" key="3">
    <source>
        <dbReference type="ARBA" id="ARBA00022833"/>
    </source>
</evidence>
<feature type="region of interest" description="Disordered" evidence="4">
    <location>
        <begin position="957"/>
        <end position="1023"/>
    </location>
</feature>
<dbReference type="PANTHER" id="PTHR30313">
    <property type="entry name" value="DNA PRIMASE"/>
    <property type="match status" value="1"/>
</dbReference>
<dbReference type="SMART" id="SM00400">
    <property type="entry name" value="ZnF_CHCC"/>
    <property type="match status" value="1"/>
</dbReference>
<dbReference type="Gene3D" id="3.90.580.10">
    <property type="entry name" value="Zinc finger, CHC2-type domain"/>
    <property type="match status" value="1"/>
</dbReference>
<evidence type="ECO:0000256" key="4">
    <source>
        <dbReference type="SAM" id="MobiDB-lite"/>
    </source>
</evidence>
<dbReference type="InterPro" id="IPR025048">
    <property type="entry name" value="DUF3987"/>
</dbReference>
<evidence type="ECO:0000259" key="5">
    <source>
        <dbReference type="SMART" id="SM00400"/>
    </source>
</evidence>
<gene>
    <name evidence="6" type="ORF">IQ236_16865</name>
</gene>
<dbReference type="InterPro" id="IPR002694">
    <property type="entry name" value="Znf_CHC2"/>
</dbReference>
<keyword evidence="2" id="KW-0863">Zinc-finger</keyword>
<dbReference type="Pfam" id="PF01807">
    <property type="entry name" value="Zn_ribbon_DnaG"/>
    <property type="match status" value="1"/>
</dbReference>
<evidence type="ECO:0000313" key="6">
    <source>
        <dbReference type="EMBL" id="MBE9144875.1"/>
    </source>
</evidence>
<dbReference type="InterPro" id="IPR050219">
    <property type="entry name" value="DnaG_primase"/>
</dbReference>
<dbReference type="RefSeq" id="WP_193870370.1">
    <property type="nucleotide sequence ID" value="NZ_JADEWU010000042.1"/>
</dbReference>
<accession>A0ABR9UEH8</accession>
<evidence type="ECO:0000256" key="1">
    <source>
        <dbReference type="ARBA" id="ARBA00022723"/>
    </source>
</evidence>
<dbReference type="EMBL" id="JADEWU010000042">
    <property type="protein sequence ID" value="MBE9144875.1"/>
    <property type="molecule type" value="Genomic_DNA"/>
</dbReference>
<evidence type="ECO:0000256" key="2">
    <source>
        <dbReference type="ARBA" id="ARBA00022771"/>
    </source>
</evidence>
<reference evidence="6 7" key="1">
    <citation type="submission" date="2020-10" db="EMBL/GenBank/DDBJ databases">
        <authorList>
            <person name="Castelo-Branco R."/>
            <person name="Eusebio N."/>
            <person name="Adriana R."/>
            <person name="Vieira A."/>
            <person name="Brugerolle De Fraissinette N."/>
            <person name="Rezende De Castro R."/>
            <person name="Schneider M.P."/>
            <person name="Vasconcelos V."/>
            <person name="Leao P.N."/>
        </authorList>
    </citation>
    <scope>NUCLEOTIDE SEQUENCE [LARGE SCALE GENOMIC DNA]</scope>
    <source>
        <strain evidence="6 7">LEGE 06226</strain>
    </source>
</reference>
<sequence length="1135" mass="127498">MSYYSTNDATVNARIHQNTVDIIREIPITEIAENLGLELKKSGSGFVALCPFHQEKTPSFHLTNGKGFKCFGCGKSGDNIKLYQKLTGIENFRESVEGLAGMFNIPIEYDNPQQQQQQRIIPLAKPKLTIATFDNPPDNVEVKISKIADDITEVKTIYRYSETQRVERIERYNANNNRIKFTLPHREKPDHKHLFPYHVDDNGNTIKKKGNKPWDFYRQNEAVEFGKNKWALMVEGENCVEALRALGIVGLSRMGSEKGEESVKRNFTALKNASVSGVVLIADNDRVGLEECKEFSEWASEVGLNTIVISTKDFWSEAPERGDIVDFIREHPETTQTELLKLLEGAIQSIQDAETSLRNSSKSTYQTSGTAALKPEPPSNVIPFKGQQQQLNTEDIEEKFKQLSEQTLSKSKLRLELNNIARECNANPKEIQNAYREYCEEIEDKESQADTKSDIEKIFENKNRQLDSSEYLSGNLSKITELSKRFGLRPELAISVFLSAVSGLQNVRSDIDLLDYTDFRQPLIVFNAIVAEPSQKKSPLIKKIVSEPLKVYQRELKEKYKQEMLEYESLPEEDKPKDKPILRQLSISGGSRAGLRDMLDKHAKHGWGVLIIADELAGNIKNKGTTYNIGLEEDELSYYEGDGKREALKDDMASTEEDVLLSIIGGIQPKVFSQFNDGSDFNGRWARYNLISQPLAPMIIPKNPGARIDLTPLLAGFYKAIATLPELHLRLSPEAKEAMRRLYNTCEMRRIEAKTQAVQALWGKAPGKIGRIAGLLHIIHQVESRGTVEDVVVSKKTLNLAAKLVRFYIGEAENLYGECSQDELAPKLVKIIELAEKRQTAISARDVKQFDWAFKKDSPDQVRGMFIQLAELGYGSTEGSGSRLKFSSNSSKKSQTVEDFANCRGTVEETVEGEIHQPQDFQPSVETVEENKKNNFETNHLHSSPLDDLTQYQTVEAQASPPTVEEVANSSTVSTNSYNPDEIGKNSSTVSSTNSSTVLNSSTVSGEHSPEPTPEPLPDDCRPTLAELTSAEPLPPLTHIACVGYVEPTPQPTPEPEPDTDDKIIDAIGIIIDELKSDENSEEDKLDLINSIRRTQEERERLRNLSPKIIERYPNDYQLLMDFCKAHPCIETKLS</sequence>
<comment type="caution">
    <text evidence="6">The sequence shown here is derived from an EMBL/GenBank/DDBJ whole genome shotgun (WGS) entry which is preliminary data.</text>
</comment>
<feature type="domain" description="Zinc finger CHC2-type" evidence="5">
    <location>
        <begin position="46"/>
        <end position="100"/>
    </location>
</feature>
<keyword evidence="7" id="KW-1185">Reference proteome</keyword>